<dbReference type="STRING" id="90262.A0A1X2J2S9"/>
<gene>
    <name evidence="5" type="ORF">BCR42DRAFT_401644</name>
</gene>
<evidence type="ECO:0000256" key="2">
    <source>
        <dbReference type="PROSITE-ProRule" id="PRU00267"/>
    </source>
</evidence>
<dbReference type="PROSITE" id="PS50118">
    <property type="entry name" value="HMG_BOX_2"/>
    <property type="match status" value="2"/>
</dbReference>
<dbReference type="SMART" id="SM00398">
    <property type="entry name" value="HMG"/>
    <property type="match status" value="2"/>
</dbReference>
<feature type="region of interest" description="Disordered" evidence="3">
    <location>
        <begin position="332"/>
        <end position="363"/>
    </location>
</feature>
<dbReference type="SUPFAM" id="SSF47095">
    <property type="entry name" value="HMG-box"/>
    <property type="match status" value="2"/>
</dbReference>
<feature type="region of interest" description="Disordered" evidence="3">
    <location>
        <begin position="473"/>
        <end position="589"/>
    </location>
</feature>
<feature type="DNA-binding region" description="HMG box" evidence="2">
    <location>
        <begin position="132"/>
        <end position="200"/>
    </location>
</feature>
<dbReference type="InterPro" id="IPR036910">
    <property type="entry name" value="HMG_box_dom_sf"/>
</dbReference>
<dbReference type="Gene3D" id="1.10.30.10">
    <property type="entry name" value="High mobility group box domain"/>
    <property type="match status" value="2"/>
</dbReference>
<feature type="compositionally biased region" description="Basic residues" evidence="3">
    <location>
        <begin position="574"/>
        <end position="589"/>
    </location>
</feature>
<feature type="compositionally biased region" description="Low complexity" evidence="3">
    <location>
        <begin position="558"/>
        <end position="573"/>
    </location>
</feature>
<feature type="compositionally biased region" description="Low complexity" evidence="3">
    <location>
        <begin position="92"/>
        <end position="136"/>
    </location>
</feature>
<dbReference type="CDD" id="cd00084">
    <property type="entry name" value="HMG-box_SF"/>
    <property type="match status" value="1"/>
</dbReference>
<comment type="caution">
    <text evidence="5">The sequence shown here is derived from an EMBL/GenBank/DDBJ whole genome shotgun (WGS) entry which is preliminary data.</text>
</comment>
<dbReference type="AlphaFoldDB" id="A0A1X2J2S9"/>
<proteinExistence type="predicted"/>
<feature type="compositionally biased region" description="Polar residues" evidence="3">
    <location>
        <begin position="534"/>
        <end position="557"/>
    </location>
</feature>
<feature type="domain" description="HMG box" evidence="4">
    <location>
        <begin position="361"/>
        <end position="429"/>
    </location>
</feature>
<dbReference type="Pfam" id="PF00505">
    <property type="entry name" value="HMG_box"/>
    <property type="match status" value="2"/>
</dbReference>
<dbReference type="InterPro" id="IPR050342">
    <property type="entry name" value="HMGB"/>
</dbReference>
<feature type="region of interest" description="Disordered" evidence="3">
    <location>
        <begin position="72"/>
        <end position="137"/>
    </location>
</feature>
<feature type="compositionally biased region" description="Low complexity" evidence="3">
    <location>
        <begin position="332"/>
        <end position="342"/>
    </location>
</feature>
<dbReference type="OrthoDB" id="1919336at2759"/>
<evidence type="ECO:0000259" key="4">
    <source>
        <dbReference type="PROSITE" id="PS50118"/>
    </source>
</evidence>
<name>A0A1X2J2S9_9FUNG</name>
<dbReference type="GO" id="GO:0003677">
    <property type="term" value="F:DNA binding"/>
    <property type="evidence" value="ECO:0007669"/>
    <property type="project" value="UniProtKB-UniRule"/>
</dbReference>
<protein>
    <recommendedName>
        <fullName evidence="4">HMG box domain-containing protein</fullName>
    </recommendedName>
</protein>
<keyword evidence="1 2" id="KW-0238">DNA-binding</keyword>
<organism evidence="5 6">
    <name type="scientific">Absidia repens</name>
    <dbReference type="NCBI Taxonomy" id="90262"/>
    <lineage>
        <taxon>Eukaryota</taxon>
        <taxon>Fungi</taxon>
        <taxon>Fungi incertae sedis</taxon>
        <taxon>Mucoromycota</taxon>
        <taxon>Mucoromycotina</taxon>
        <taxon>Mucoromycetes</taxon>
        <taxon>Mucorales</taxon>
        <taxon>Cunninghamellaceae</taxon>
        <taxon>Absidia</taxon>
    </lineage>
</organism>
<feature type="domain" description="HMG box" evidence="4">
    <location>
        <begin position="132"/>
        <end position="200"/>
    </location>
</feature>
<dbReference type="PANTHER" id="PTHR48112">
    <property type="entry name" value="HIGH MOBILITY GROUP PROTEIN DSP1"/>
    <property type="match status" value="1"/>
</dbReference>
<sequence length="589" mass="64342">MDNLADNIHFNLSYPDFSQQTPLHVIHQHQQDPSFQDLPTSYSSFSLLPSSVTPQLHQPTNAIVNKEIDSEQHRQLLPSSSEQPHHQHEEQQSTITSSSTASLNLFSPSSSSSSSSPGSCSSMKTTPSRTRVTRPPNAFLLFNKEMRKRLKIDNPSWTVSDISKEIGDRWRALSQEEKHQYVIHANKIKESQQALHPNAMYIRRSKAELTEAGHYEKVEKKRADCREQQQSFTQVMVTAAVGPSPSPPSSSSSTTTTTTTTTTMDATATSSPSLTRTISSASSSSSSSTLINARPMGTVTALTGMADPNRFFVGTENTGDNGTTYLISQAPPTATATATATRSRAKRTRRKHKRDRNPGAPKHPLSAYMWFLTEVRSETRQSYPGSTVGQISKVCADRWHAMAEDDRLPYLTMASTDKARYAREMRVYASQNNHTMGRGTRQKYRASSPTLLLASIDAGLPEQQQQHHHHGLFYAPVPSSSSSNTSGTTTPSTTATASSSSSSPSTSSSSLSSSSQVAVSTTSSSPFQPSTSSILRNSLPGNVAMQDTMNPSELLQPSSSSSSSSSMTSSSSNLHHHHHHHHHHHNESY</sequence>
<feature type="DNA-binding region" description="HMG box" evidence="2">
    <location>
        <begin position="361"/>
        <end position="429"/>
    </location>
</feature>
<evidence type="ECO:0000256" key="1">
    <source>
        <dbReference type="ARBA" id="ARBA00023125"/>
    </source>
</evidence>
<feature type="compositionally biased region" description="Low complexity" evidence="3">
    <location>
        <begin position="476"/>
        <end position="533"/>
    </location>
</feature>
<keyword evidence="6" id="KW-1185">Reference proteome</keyword>
<dbReference type="PANTHER" id="PTHR48112:SF22">
    <property type="entry name" value="MITOCHONDRIAL TRANSCRIPTION FACTOR A, ISOFORM B"/>
    <property type="match status" value="1"/>
</dbReference>
<evidence type="ECO:0000313" key="5">
    <source>
        <dbReference type="EMBL" id="ORZ26133.1"/>
    </source>
</evidence>
<feature type="compositionally biased region" description="Low complexity" evidence="3">
    <location>
        <begin position="249"/>
        <end position="289"/>
    </location>
</feature>
<reference evidence="5 6" key="1">
    <citation type="submission" date="2016-07" db="EMBL/GenBank/DDBJ databases">
        <title>Pervasive Adenine N6-methylation of Active Genes in Fungi.</title>
        <authorList>
            <consortium name="DOE Joint Genome Institute"/>
            <person name="Mondo S.J."/>
            <person name="Dannebaum R.O."/>
            <person name="Kuo R.C."/>
            <person name="Labutti K."/>
            <person name="Haridas S."/>
            <person name="Kuo A."/>
            <person name="Salamov A."/>
            <person name="Ahrendt S.R."/>
            <person name="Lipzen A."/>
            <person name="Sullivan W."/>
            <person name="Andreopoulos W.B."/>
            <person name="Clum A."/>
            <person name="Lindquist E."/>
            <person name="Daum C."/>
            <person name="Ramamoorthy G.K."/>
            <person name="Gryganskyi A."/>
            <person name="Culley D."/>
            <person name="Magnuson J.K."/>
            <person name="James T.Y."/>
            <person name="O'Malley M.A."/>
            <person name="Stajich J.E."/>
            <person name="Spatafora J.W."/>
            <person name="Visel A."/>
            <person name="Grigoriev I.V."/>
        </authorList>
    </citation>
    <scope>NUCLEOTIDE SEQUENCE [LARGE SCALE GENOMIC DNA]</scope>
    <source>
        <strain evidence="5 6">NRRL 1336</strain>
    </source>
</reference>
<dbReference type="EMBL" id="MCGE01000001">
    <property type="protein sequence ID" value="ORZ26133.1"/>
    <property type="molecule type" value="Genomic_DNA"/>
</dbReference>
<dbReference type="Proteomes" id="UP000193560">
    <property type="component" value="Unassembled WGS sequence"/>
</dbReference>
<feature type="compositionally biased region" description="Basic residues" evidence="3">
    <location>
        <begin position="343"/>
        <end position="355"/>
    </location>
</feature>
<dbReference type="InterPro" id="IPR009071">
    <property type="entry name" value="HMG_box_dom"/>
</dbReference>
<feature type="region of interest" description="Disordered" evidence="3">
    <location>
        <begin position="240"/>
        <end position="291"/>
    </location>
</feature>
<accession>A0A1X2J2S9</accession>
<evidence type="ECO:0000256" key="3">
    <source>
        <dbReference type="SAM" id="MobiDB-lite"/>
    </source>
</evidence>
<dbReference type="GO" id="GO:0005634">
    <property type="term" value="C:nucleus"/>
    <property type="evidence" value="ECO:0007669"/>
    <property type="project" value="UniProtKB-UniRule"/>
</dbReference>
<evidence type="ECO:0000313" key="6">
    <source>
        <dbReference type="Proteomes" id="UP000193560"/>
    </source>
</evidence>
<keyword evidence="2" id="KW-0539">Nucleus</keyword>